<sequence length="39" mass="4141">DEGNVFRKDVVLPSIPQDDALGNAPGREGGFFGVPQVIE</sequence>
<dbReference type="InterPro" id="IPR036113">
    <property type="entry name" value="Asp/Glu-ADT_sf_sub_c"/>
</dbReference>
<gene>
    <name evidence="1" type="ORF">S01H1_17906</name>
</gene>
<dbReference type="EMBL" id="BARS01009526">
    <property type="protein sequence ID" value="GAF75922.1"/>
    <property type="molecule type" value="Genomic_DNA"/>
</dbReference>
<protein>
    <submittedName>
        <fullName evidence="1">Uncharacterized protein</fullName>
    </submittedName>
</protein>
<evidence type="ECO:0000313" key="1">
    <source>
        <dbReference type="EMBL" id="GAF75922.1"/>
    </source>
</evidence>
<dbReference type="Pfam" id="PF02686">
    <property type="entry name" value="GatC"/>
    <property type="match status" value="1"/>
</dbReference>
<comment type="caution">
    <text evidence="1">The sequence shown here is derived from an EMBL/GenBank/DDBJ whole genome shotgun (WGS) entry which is preliminary data.</text>
</comment>
<proteinExistence type="predicted"/>
<accession>X0SJ42</accession>
<dbReference type="InterPro" id="IPR003837">
    <property type="entry name" value="GatC"/>
</dbReference>
<reference evidence="1" key="1">
    <citation type="journal article" date="2014" name="Front. Microbiol.">
        <title>High frequency of phylogenetically diverse reductive dehalogenase-homologous genes in deep subseafloor sedimentary metagenomes.</title>
        <authorList>
            <person name="Kawai M."/>
            <person name="Futagami T."/>
            <person name="Toyoda A."/>
            <person name="Takaki Y."/>
            <person name="Nishi S."/>
            <person name="Hori S."/>
            <person name="Arai W."/>
            <person name="Tsubouchi T."/>
            <person name="Morono Y."/>
            <person name="Uchiyama I."/>
            <person name="Ito T."/>
            <person name="Fujiyama A."/>
            <person name="Inagaki F."/>
            <person name="Takami H."/>
        </authorList>
    </citation>
    <scope>NUCLEOTIDE SEQUENCE</scope>
    <source>
        <strain evidence="1">Expedition CK06-06</strain>
    </source>
</reference>
<feature type="non-terminal residue" evidence="1">
    <location>
        <position position="1"/>
    </location>
</feature>
<dbReference type="AlphaFoldDB" id="X0SJ42"/>
<organism evidence="1">
    <name type="scientific">marine sediment metagenome</name>
    <dbReference type="NCBI Taxonomy" id="412755"/>
    <lineage>
        <taxon>unclassified sequences</taxon>
        <taxon>metagenomes</taxon>
        <taxon>ecological metagenomes</taxon>
    </lineage>
</organism>
<dbReference type="GO" id="GO:0006450">
    <property type="term" value="P:regulation of translational fidelity"/>
    <property type="evidence" value="ECO:0007669"/>
    <property type="project" value="InterPro"/>
</dbReference>
<name>X0SJ42_9ZZZZ</name>
<dbReference type="SUPFAM" id="SSF141000">
    <property type="entry name" value="Glu-tRNAGln amidotransferase C subunit"/>
    <property type="match status" value="1"/>
</dbReference>